<feature type="compositionally biased region" description="Polar residues" evidence="2">
    <location>
        <begin position="279"/>
        <end position="302"/>
    </location>
</feature>
<dbReference type="PANTHER" id="PTHR46044:SF12">
    <property type="entry name" value="HYDROLASE"/>
    <property type="match status" value="1"/>
</dbReference>
<feature type="region of interest" description="Disordered" evidence="2">
    <location>
        <begin position="369"/>
        <end position="402"/>
    </location>
</feature>
<keyword evidence="5" id="KW-1185">Reference proteome</keyword>
<feature type="region of interest" description="Disordered" evidence="2">
    <location>
        <begin position="101"/>
        <end position="123"/>
    </location>
</feature>
<dbReference type="PANTHER" id="PTHR46044">
    <property type="entry name" value="NITRILASE"/>
    <property type="match status" value="1"/>
</dbReference>
<proteinExistence type="inferred from homology"/>
<dbReference type="Gene3D" id="3.60.110.10">
    <property type="entry name" value="Carbon-nitrogen hydrolase"/>
    <property type="match status" value="2"/>
</dbReference>
<keyword evidence="4" id="KW-0378">Hydrolase</keyword>
<dbReference type="InterPro" id="IPR003010">
    <property type="entry name" value="C-N_Hydrolase"/>
</dbReference>
<comment type="similarity">
    <text evidence="1">Belongs to the carbon-nitrogen hydrolase superfamily. Nitrilase family.</text>
</comment>
<gene>
    <name evidence="4" type="ORF">BT67DRAFT_493366</name>
</gene>
<dbReference type="Pfam" id="PF00795">
    <property type="entry name" value="CN_hydrolase"/>
    <property type="match status" value="1"/>
</dbReference>
<dbReference type="AlphaFoldDB" id="A0AAN6ZFF2"/>
<accession>A0AAN6ZFF2</accession>
<feature type="region of interest" description="Disordered" evidence="2">
    <location>
        <begin position="264"/>
        <end position="354"/>
    </location>
</feature>
<name>A0AAN6ZFF2_9PEZI</name>
<evidence type="ECO:0000313" key="4">
    <source>
        <dbReference type="EMBL" id="KAK4135726.1"/>
    </source>
</evidence>
<dbReference type="InterPro" id="IPR036526">
    <property type="entry name" value="C-N_Hydrolase_sf"/>
</dbReference>
<evidence type="ECO:0000256" key="2">
    <source>
        <dbReference type="SAM" id="MobiDB-lite"/>
    </source>
</evidence>
<dbReference type="GO" id="GO:0016787">
    <property type="term" value="F:hydrolase activity"/>
    <property type="evidence" value="ECO:0007669"/>
    <property type="project" value="UniProtKB-KW"/>
</dbReference>
<dbReference type="PROSITE" id="PS50263">
    <property type="entry name" value="CN_HYDROLASE"/>
    <property type="match status" value="1"/>
</dbReference>
<feature type="compositionally biased region" description="Low complexity" evidence="2">
    <location>
        <begin position="384"/>
        <end position="395"/>
    </location>
</feature>
<sequence length="466" mass="50376">MTSTIRLGTASPGTQGTTAATVAQLELFARRAAGKAIDILLLPEAYIGGYPRGTHFGCVIGSRTQEGREEYLRYFQSAVDLGDTVGDGAGAGQAWVNRELPSDAIPQPDAPKQDSNRRGGGTREELERIAQETGIFIVTGLVEKAGGSLYCSVVYVCPKRGIIGKRRKVMPTGTERLVWAQGSPATLRAVSTSIRGVRINLAAAICWENYMPLVRQALYSQNINLYLAPTADDRDTWLPLLRTAAIEGRCFVVSSNMCVRRNPPLASSSSTDSHHTPAFHQNGTDTNTSGTEPDRGPTSTHRPNPYATEEALEMAPGAPPARRRQSIIDEDGNEIALPHVPRGAPPPTSRRKSVFDEDGNEIVLCADPSKRHHAQQKPIPAPRTPTTTITTTKPAFSSRGGSAIISPFGEVRAGPQWEDDEGLIYADVDFHDCIRGRLDLDTAGSYSRNDSFKFAVEGLDLAPLPY</sequence>
<reference evidence="4" key="2">
    <citation type="submission" date="2023-05" db="EMBL/GenBank/DDBJ databases">
        <authorList>
            <consortium name="Lawrence Berkeley National Laboratory"/>
            <person name="Steindorff A."/>
            <person name="Hensen N."/>
            <person name="Bonometti L."/>
            <person name="Westerberg I."/>
            <person name="Brannstrom I.O."/>
            <person name="Guillou S."/>
            <person name="Cros-Aarteil S."/>
            <person name="Calhoun S."/>
            <person name="Haridas S."/>
            <person name="Kuo A."/>
            <person name="Mondo S."/>
            <person name="Pangilinan J."/>
            <person name="Riley R."/>
            <person name="Labutti K."/>
            <person name="Andreopoulos B."/>
            <person name="Lipzen A."/>
            <person name="Chen C."/>
            <person name="Yanf M."/>
            <person name="Daum C."/>
            <person name="Ng V."/>
            <person name="Clum A."/>
            <person name="Ohm R."/>
            <person name="Martin F."/>
            <person name="Silar P."/>
            <person name="Natvig D."/>
            <person name="Lalanne C."/>
            <person name="Gautier V."/>
            <person name="Ament-Velasquez S.L."/>
            <person name="Kruys A."/>
            <person name="Hutchinson M.I."/>
            <person name="Powell A.J."/>
            <person name="Barry K."/>
            <person name="Miller A.N."/>
            <person name="Grigoriev I.V."/>
            <person name="Debuchy R."/>
            <person name="Gladieux P."/>
            <person name="Thoren M.H."/>
            <person name="Johannesson H."/>
        </authorList>
    </citation>
    <scope>NUCLEOTIDE SEQUENCE</scope>
    <source>
        <strain evidence="4">CBS 123565</strain>
    </source>
</reference>
<comment type="caution">
    <text evidence="4">The sequence shown here is derived from an EMBL/GenBank/DDBJ whole genome shotgun (WGS) entry which is preliminary data.</text>
</comment>
<dbReference type="SUPFAM" id="SSF56317">
    <property type="entry name" value="Carbon-nitrogen hydrolase"/>
    <property type="match status" value="2"/>
</dbReference>
<evidence type="ECO:0000313" key="5">
    <source>
        <dbReference type="Proteomes" id="UP001304895"/>
    </source>
</evidence>
<dbReference type="Proteomes" id="UP001304895">
    <property type="component" value="Unassembled WGS sequence"/>
</dbReference>
<protein>
    <submittedName>
        <fullName evidence="4">Carbon-nitrogen hydrolase</fullName>
    </submittedName>
</protein>
<dbReference type="EMBL" id="MU853405">
    <property type="protein sequence ID" value="KAK4135726.1"/>
    <property type="molecule type" value="Genomic_DNA"/>
</dbReference>
<reference evidence="4" key="1">
    <citation type="journal article" date="2023" name="Mol. Phylogenet. Evol.">
        <title>Genome-scale phylogeny and comparative genomics of the fungal order Sordariales.</title>
        <authorList>
            <person name="Hensen N."/>
            <person name="Bonometti L."/>
            <person name="Westerberg I."/>
            <person name="Brannstrom I.O."/>
            <person name="Guillou S."/>
            <person name="Cros-Aarteil S."/>
            <person name="Calhoun S."/>
            <person name="Haridas S."/>
            <person name="Kuo A."/>
            <person name="Mondo S."/>
            <person name="Pangilinan J."/>
            <person name="Riley R."/>
            <person name="LaButti K."/>
            <person name="Andreopoulos B."/>
            <person name="Lipzen A."/>
            <person name="Chen C."/>
            <person name="Yan M."/>
            <person name="Daum C."/>
            <person name="Ng V."/>
            <person name="Clum A."/>
            <person name="Steindorff A."/>
            <person name="Ohm R.A."/>
            <person name="Martin F."/>
            <person name="Silar P."/>
            <person name="Natvig D.O."/>
            <person name="Lalanne C."/>
            <person name="Gautier V."/>
            <person name="Ament-Velasquez S.L."/>
            <person name="Kruys A."/>
            <person name="Hutchinson M.I."/>
            <person name="Powell A.J."/>
            <person name="Barry K."/>
            <person name="Miller A.N."/>
            <person name="Grigoriev I.V."/>
            <person name="Debuchy R."/>
            <person name="Gladieux P."/>
            <person name="Hiltunen Thoren M."/>
            <person name="Johannesson H."/>
        </authorList>
    </citation>
    <scope>NUCLEOTIDE SEQUENCE</scope>
    <source>
        <strain evidence="4">CBS 123565</strain>
    </source>
</reference>
<feature type="compositionally biased region" description="Basic and acidic residues" evidence="2">
    <location>
        <begin position="111"/>
        <end position="123"/>
    </location>
</feature>
<organism evidence="4 5">
    <name type="scientific">Trichocladium antarcticum</name>
    <dbReference type="NCBI Taxonomy" id="1450529"/>
    <lineage>
        <taxon>Eukaryota</taxon>
        <taxon>Fungi</taxon>
        <taxon>Dikarya</taxon>
        <taxon>Ascomycota</taxon>
        <taxon>Pezizomycotina</taxon>
        <taxon>Sordariomycetes</taxon>
        <taxon>Sordariomycetidae</taxon>
        <taxon>Sordariales</taxon>
        <taxon>Chaetomiaceae</taxon>
        <taxon>Trichocladium</taxon>
    </lineage>
</organism>
<feature type="domain" description="CN hydrolase" evidence="3">
    <location>
        <begin position="3"/>
        <end position="430"/>
    </location>
</feature>
<evidence type="ECO:0000256" key="1">
    <source>
        <dbReference type="ARBA" id="ARBA00008129"/>
    </source>
</evidence>
<dbReference type="InterPro" id="IPR044149">
    <property type="entry name" value="Nitrilases_CHs"/>
</dbReference>
<evidence type="ECO:0000259" key="3">
    <source>
        <dbReference type="PROSITE" id="PS50263"/>
    </source>
</evidence>